<evidence type="ECO:0000313" key="3">
    <source>
        <dbReference type="Proteomes" id="UP001230908"/>
    </source>
</evidence>
<dbReference type="InterPro" id="IPR053161">
    <property type="entry name" value="Ulvan_degrading_GH"/>
</dbReference>
<gene>
    <name evidence="2" type="ORF">RB614_31360</name>
</gene>
<protein>
    <submittedName>
        <fullName evidence="2">Glycosyl hydrolase</fullName>
    </submittedName>
</protein>
<dbReference type="SUPFAM" id="SSF49785">
    <property type="entry name" value="Galactose-binding domain-like"/>
    <property type="match status" value="1"/>
</dbReference>
<dbReference type="EMBL" id="JAVHUY010000036">
    <property type="protein sequence ID" value="MDQ7909032.1"/>
    <property type="molecule type" value="Genomic_DNA"/>
</dbReference>
<evidence type="ECO:0000313" key="2">
    <source>
        <dbReference type="EMBL" id="MDQ7909032.1"/>
    </source>
</evidence>
<feature type="chain" id="PRO_5045174000" evidence="1">
    <location>
        <begin position="22"/>
        <end position="1154"/>
    </location>
</feature>
<keyword evidence="1" id="KW-0732">Signal</keyword>
<name>A0ABU0ZRC9_9ACTN</name>
<accession>A0ABU0ZRC9</accession>
<dbReference type="InterPro" id="IPR008979">
    <property type="entry name" value="Galactose-bd-like_sf"/>
</dbReference>
<dbReference type="GO" id="GO:0016787">
    <property type="term" value="F:hydrolase activity"/>
    <property type="evidence" value="ECO:0007669"/>
    <property type="project" value="UniProtKB-KW"/>
</dbReference>
<dbReference type="Gene3D" id="2.60.120.260">
    <property type="entry name" value="Galactose-binding domain-like"/>
    <property type="match status" value="1"/>
</dbReference>
<dbReference type="InterPro" id="IPR006311">
    <property type="entry name" value="TAT_signal"/>
</dbReference>
<organism evidence="2 3">
    <name type="scientific">Phytohabitans maris</name>
    <dbReference type="NCBI Taxonomy" id="3071409"/>
    <lineage>
        <taxon>Bacteria</taxon>
        <taxon>Bacillati</taxon>
        <taxon>Actinomycetota</taxon>
        <taxon>Actinomycetes</taxon>
        <taxon>Micromonosporales</taxon>
        <taxon>Micromonosporaceae</taxon>
    </lineage>
</organism>
<dbReference type="PANTHER" id="PTHR36848:SF2">
    <property type="entry name" value="SECRETED PROTEIN"/>
    <property type="match status" value="1"/>
</dbReference>
<evidence type="ECO:0000256" key="1">
    <source>
        <dbReference type="SAM" id="SignalP"/>
    </source>
</evidence>
<comment type="caution">
    <text evidence="2">The sequence shown here is derived from an EMBL/GenBank/DDBJ whole genome shotgun (WGS) entry which is preliminary data.</text>
</comment>
<dbReference type="PANTHER" id="PTHR36848">
    <property type="entry name" value="DNA-BINDING PROTEIN (PUTATIVE SECRETED PROTEIN)-RELATED"/>
    <property type="match status" value="1"/>
</dbReference>
<keyword evidence="2" id="KW-0378">Hydrolase</keyword>
<dbReference type="Pfam" id="PF17132">
    <property type="entry name" value="Glyco_hydro_106"/>
    <property type="match status" value="1"/>
</dbReference>
<keyword evidence="3" id="KW-1185">Reference proteome</keyword>
<reference evidence="2 3" key="1">
    <citation type="submission" date="2023-08" db="EMBL/GenBank/DDBJ databases">
        <title>Phytohabitans sansha sp. nov., isolated from marine sediment.</title>
        <authorList>
            <person name="Zhao Y."/>
            <person name="Yi K."/>
        </authorList>
    </citation>
    <scope>NUCLEOTIDE SEQUENCE [LARGE SCALE GENOMIC DNA]</scope>
    <source>
        <strain evidence="2 3">ZYX-F-186</strain>
    </source>
</reference>
<sequence>MTAAVSRRSLLKAGAATSASALVGVSVGTTPSYAGSARIAPEFQAPGLDARPMARMWFPDAGAGADAEGLALVAKQIKDLAQGGFGGVEISYLSDNTNYTNADAKTIGWGSENWRRVLKKALSTANSVKDGFKIDITITSHWPPIVNSIDPNDDAQQQEVSYAYRKITTADLTGPSALPLPARKVKDYARGTLVADFLFVDKFVAATVARVASVAADGTPVFAIGSLVDVSAATSRQQAGAGYAAGVPDRAYAEANGIDYADIVAKFGPDPVDADFTGKIDADGNRRRMADWQYLYQTDLSRVTALDSYGPSAGDSLAVGDYVLFGTYRRGTGQVMSGGASVTIYNRSYATDYFNRAGVQQVFDFWTAHILDRELRSLLKTNGKLGSSIFEDSIEIHNEGPLWTRDMLAEFKSVNGYDPVRYAPVLALGAAARFDDSALAERIVEDKNLTLGHLYETAHAELISEWTATFGYSYRAQAYRLPGLDFAGAAAAVDIPEGDNSTAGDGLRNIAAAINMTGGRLLSMETTTFSADINSTWKYVAKEVNKDLSHGVNRSIFHGSAFARSFNRYQSEWPGWNFSSPGFSSWNARQIWWADVRAFTGYVTRSQAVMQAGKAKVDLAVLLGTDTGYSVQTGNSLQELLNRGYCYNLLSEALLSGKQATVRDGVLAPDGPAYKALVVRGAIRMSAPIAKKLLEYADRGLRIVLFNSAIARVYGTNKPDNNDTLLISRLAALTAHRNVATVATESELLEHLERWKVTPAGRYHVPNLEATRRATKDTDYYYLYNNGTTLAAAAAPGDTGLRLVSTAGLSTGDTLTVDIGAKAERVTIAQIPSPAPAALAPNVTLTAPLVQGHAGPAAASGPWGVSKGAVVSSLTDQRITLAGDGVPYLLDAWTGEVARIAEYEATGGAVTLRLDLEPRDAAIVALARGSSAKQVHAVDVSAGGVRLLAGGSLVHRATAAGTYTVRLSTGTRRTVTVRAVPEPPALSEGWTLRLESWGPDPATNAVDPTVSAKTTVTFAGVPLGTWDQLPATAAQLDTLGVASMASVSGIGRYTRTFTLPRTWDRTAGALLHLEHRDDMVVQVRVNGRDVGAVDQFTDIVDVSGYLRAGLNTVRIQLDTSLNNRRGVTGGASGAQTYGLTAARLVPFVQTILAG</sequence>
<proteinExistence type="predicted"/>
<dbReference type="Proteomes" id="UP001230908">
    <property type="component" value="Unassembled WGS sequence"/>
</dbReference>
<feature type="signal peptide" evidence="1">
    <location>
        <begin position="1"/>
        <end position="21"/>
    </location>
</feature>
<dbReference type="PROSITE" id="PS51318">
    <property type="entry name" value="TAT"/>
    <property type="match status" value="1"/>
</dbReference>
<dbReference type="RefSeq" id="WP_308716296.1">
    <property type="nucleotide sequence ID" value="NZ_JAVHUY010000036.1"/>
</dbReference>